<dbReference type="InterPro" id="IPR002938">
    <property type="entry name" value="FAD-bd"/>
</dbReference>
<gene>
    <name evidence="3" type="ORF">QCN29_20030</name>
</gene>
<dbReference type="PANTHER" id="PTHR43422">
    <property type="entry name" value="THIAMINE THIAZOLE SYNTHASE"/>
    <property type="match status" value="1"/>
</dbReference>
<dbReference type="SUPFAM" id="SSF51905">
    <property type="entry name" value="FAD/NAD(P)-binding domain"/>
    <property type="match status" value="1"/>
</dbReference>
<reference evidence="3 4" key="1">
    <citation type="submission" date="2023-04" db="EMBL/GenBank/DDBJ databases">
        <title>Streptomyces chengmaiensis sp. nov. isolated from the stem of mangrove plant in Hainan.</title>
        <authorList>
            <person name="Huang X."/>
            <person name="Zhou S."/>
            <person name="Chu X."/>
            <person name="Xie Y."/>
            <person name="Lin Y."/>
        </authorList>
    </citation>
    <scope>NUCLEOTIDE SEQUENCE [LARGE SCALE GENOMIC DNA]</scope>
    <source>
        <strain evidence="3 4">HNM0663</strain>
    </source>
</reference>
<dbReference type="Pfam" id="PF01494">
    <property type="entry name" value="FAD_binding_3"/>
    <property type="match status" value="1"/>
</dbReference>
<dbReference type="Proteomes" id="UP001223144">
    <property type="component" value="Unassembled WGS sequence"/>
</dbReference>
<dbReference type="InterPro" id="IPR036188">
    <property type="entry name" value="FAD/NAD-bd_sf"/>
</dbReference>
<comment type="caution">
    <text evidence="3">The sequence shown here is derived from an EMBL/GenBank/DDBJ whole genome shotgun (WGS) entry which is preliminary data.</text>
</comment>
<protein>
    <submittedName>
        <fullName evidence="3">FAD-dependent monooxygenase</fullName>
    </submittedName>
</protein>
<dbReference type="PANTHER" id="PTHR43422:SF3">
    <property type="entry name" value="THIAMINE THIAZOLE SYNTHASE"/>
    <property type="match status" value="1"/>
</dbReference>
<name>A0ABT6HS03_9ACTN</name>
<organism evidence="3 4">
    <name type="scientific">Streptomyces chengmaiensis</name>
    <dbReference type="NCBI Taxonomy" id="3040919"/>
    <lineage>
        <taxon>Bacteria</taxon>
        <taxon>Bacillati</taxon>
        <taxon>Actinomycetota</taxon>
        <taxon>Actinomycetes</taxon>
        <taxon>Kitasatosporales</taxon>
        <taxon>Streptomycetaceae</taxon>
        <taxon>Streptomyces</taxon>
    </lineage>
</organism>
<keyword evidence="4" id="KW-1185">Reference proteome</keyword>
<dbReference type="Gene3D" id="3.50.50.60">
    <property type="entry name" value="FAD/NAD(P)-binding domain"/>
    <property type="match status" value="3"/>
</dbReference>
<feature type="region of interest" description="Disordered" evidence="1">
    <location>
        <begin position="456"/>
        <end position="476"/>
    </location>
</feature>
<evidence type="ECO:0000259" key="2">
    <source>
        <dbReference type="Pfam" id="PF01494"/>
    </source>
</evidence>
<evidence type="ECO:0000256" key="1">
    <source>
        <dbReference type="SAM" id="MobiDB-lite"/>
    </source>
</evidence>
<keyword evidence="3" id="KW-0560">Oxidoreductase</keyword>
<feature type="domain" description="FAD-binding" evidence="2">
    <location>
        <begin position="16"/>
        <end position="349"/>
    </location>
</feature>
<evidence type="ECO:0000313" key="3">
    <source>
        <dbReference type="EMBL" id="MDH2391038.1"/>
    </source>
</evidence>
<accession>A0ABT6HS03</accession>
<evidence type="ECO:0000313" key="4">
    <source>
        <dbReference type="Proteomes" id="UP001223144"/>
    </source>
</evidence>
<sequence>MTRHTPPAPSTATRRAVVIGGGLAGMLGAAALAGFADEVTVVERDVLPEGPEPRRSLPQARHVHLLWSGGARAFEQLLPGITSRWLAAGARRIPLPTGLVSLTAKGWLRRWPEMQYTIACSRDLLDWVVRERVLRLPGVRVLQGHDMLALTGTDERVTGVRVGGPDGREHRLDADLVLDASGRGSRALDWLRALGVDGIEQAEVDSGLVYASRAYRAPAGTEDFPIVNVQSDPGDPVPGQTATIVPVEGGRWLVTLSGTRGGEPTRDPDQFEAFARAVRHPVVGELIAGTEPLTPEVTLSRSTVNRRRYFEGARSWPEGFVVAGDAVATYNPLYGQGMSVAAQSLVHLRDTLRHGGLRAPGLARGVQRAIARPTGLAWELATSQDILYPGALAEGRQPRPGAALANRYVDRLALAATGRAQMTRAFLGVLTMSEPITSWLHPDIVVGALRGPGREPLAGPPLTAQERCASSGPEDAIRARTAAAGEVAAG</sequence>
<dbReference type="RefSeq" id="WP_279929738.1">
    <property type="nucleotide sequence ID" value="NZ_JARWBG010000022.1"/>
</dbReference>
<proteinExistence type="predicted"/>
<dbReference type="GO" id="GO:0004497">
    <property type="term" value="F:monooxygenase activity"/>
    <property type="evidence" value="ECO:0007669"/>
    <property type="project" value="UniProtKB-KW"/>
</dbReference>
<keyword evidence="3" id="KW-0503">Monooxygenase</keyword>
<dbReference type="EMBL" id="JARWBG010000022">
    <property type="protein sequence ID" value="MDH2391038.1"/>
    <property type="molecule type" value="Genomic_DNA"/>
</dbReference>